<dbReference type="EMBL" id="RHGB01000003">
    <property type="protein sequence ID" value="RNL66775.1"/>
    <property type="molecule type" value="Genomic_DNA"/>
</dbReference>
<keyword evidence="1" id="KW-0560">Oxidoreductase</keyword>
<dbReference type="Pfam" id="PF00296">
    <property type="entry name" value="Bac_luciferase"/>
    <property type="match status" value="1"/>
</dbReference>
<dbReference type="PANTHER" id="PTHR43244">
    <property type="match status" value="1"/>
</dbReference>
<name>A0ABX9W6I3_9GAMM</name>
<proteinExistence type="predicted"/>
<dbReference type="SUPFAM" id="SSF51679">
    <property type="entry name" value="Bacterial luciferase-like"/>
    <property type="match status" value="1"/>
</dbReference>
<organism evidence="3 4">
    <name type="scientific">Zhongshania marina</name>
    <dbReference type="NCBI Taxonomy" id="2304603"/>
    <lineage>
        <taxon>Bacteria</taxon>
        <taxon>Pseudomonadati</taxon>
        <taxon>Pseudomonadota</taxon>
        <taxon>Gammaproteobacteria</taxon>
        <taxon>Cellvibrionales</taxon>
        <taxon>Spongiibacteraceae</taxon>
        <taxon>Zhongshania</taxon>
    </lineage>
</organism>
<dbReference type="PANTHER" id="PTHR43244:SF1">
    <property type="entry name" value="5,10-METHYLENETETRAHYDROMETHANOPTERIN REDUCTASE"/>
    <property type="match status" value="1"/>
</dbReference>
<comment type="caution">
    <text evidence="3">The sequence shown here is derived from an EMBL/GenBank/DDBJ whole genome shotgun (WGS) entry which is preliminary data.</text>
</comment>
<keyword evidence="4" id="KW-1185">Reference proteome</keyword>
<evidence type="ECO:0000313" key="4">
    <source>
        <dbReference type="Proteomes" id="UP000274695"/>
    </source>
</evidence>
<accession>A0ABX9W6I3</accession>
<evidence type="ECO:0000256" key="1">
    <source>
        <dbReference type="ARBA" id="ARBA00023002"/>
    </source>
</evidence>
<dbReference type="NCBIfam" id="TIGR03857">
    <property type="entry name" value="F420_MSMEG_2249"/>
    <property type="match status" value="1"/>
</dbReference>
<feature type="domain" description="Luciferase-like" evidence="2">
    <location>
        <begin position="28"/>
        <end position="343"/>
    </location>
</feature>
<evidence type="ECO:0000313" key="3">
    <source>
        <dbReference type="EMBL" id="RNL66775.1"/>
    </source>
</evidence>
<gene>
    <name evidence="3" type="ORF">D0911_04360</name>
</gene>
<dbReference type="InterPro" id="IPR022378">
    <property type="entry name" value="F420_OxRdatse_MSMEG2249_pred"/>
</dbReference>
<reference evidence="3 4" key="1">
    <citation type="submission" date="2018-10" db="EMBL/GenBank/DDBJ databases">
        <title>Draft genome sequence of Zhongshania sp. DSW25-10.</title>
        <authorList>
            <person name="Oh J."/>
        </authorList>
    </citation>
    <scope>NUCLEOTIDE SEQUENCE [LARGE SCALE GENOMIC DNA]</scope>
    <source>
        <strain evidence="3 4">DSW25-10</strain>
    </source>
</reference>
<dbReference type="InterPro" id="IPR011251">
    <property type="entry name" value="Luciferase-like_dom"/>
</dbReference>
<dbReference type="Gene3D" id="3.20.20.30">
    <property type="entry name" value="Luciferase-like domain"/>
    <property type="match status" value="1"/>
</dbReference>
<dbReference type="RefSeq" id="WP_123181642.1">
    <property type="nucleotide sequence ID" value="NZ_RHGB01000003.1"/>
</dbReference>
<protein>
    <submittedName>
        <fullName evidence="3">TIGR03857 family LLM class F420-dependent oxidoreductase</fullName>
    </submittedName>
</protein>
<sequence>MHVEKVNSTTLDPVVEDMSITLLAGRVQSAAVALDQAEEAERLGFKRVWIPERYSNKECGSLLGGMAARTSRLGVGSGPLSALSRYPVVMAAMLATLQSMYGGQRISFGMGRGGGEKWFPHFGFKFATYEEIVDYAIIIKTLLRGERVEHLGPAGDFRGLELADKTPGPIPEIIFFHMGGPIASKVAANPVFDASASCNIQSAEAHGTSIQATLKECERIGRDPKTIKFISPVTSAPAMSEDDTRDLIACRIVQYLSFPMLGERLRIMNGWSESEVNKLMSHPLVSNVMQKNDKLVDHTFTRPQLMEVAKHVPESWMRHTGIMGSIDECVKALQLYKDAGADEIDFYGSTPAQNADLIRAWRKHTEANKSQGTNA</sequence>
<dbReference type="InterPro" id="IPR036661">
    <property type="entry name" value="Luciferase-like_sf"/>
</dbReference>
<dbReference type="Proteomes" id="UP000274695">
    <property type="component" value="Unassembled WGS sequence"/>
</dbReference>
<evidence type="ECO:0000259" key="2">
    <source>
        <dbReference type="Pfam" id="PF00296"/>
    </source>
</evidence>
<dbReference type="InterPro" id="IPR050564">
    <property type="entry name" value="F420-G6PD/mer"/>
</dbReference>